<dbReference type="InterPro" id="IPR009081">
    <property type="entry name" value="PP-bd_ACP"/>
</dbReference>
<dbReference type="Gene3D" id="1.10.1200.10">
    <property type="entry name" value="ACP-like"/>
    <property type="match status" value="1"/>
</dbReference>
<dbReference type="SUPFAM" id="SSF47336">
    <property type="entry name" value="ACP-like"/>
    <property type="match status" value="1"/>
</dbReference>
<dbReference type="InterPro" id="IPR036736">
    <property type="entry name" value="ACP-like_sf"/>
</dbReference>
<reference evidence="2 3" key="1">
    <citation type="submission" date="2019-03" db="EMBL/GenBank/DDBJ databases">
        <title>Genomic Encyclopedia of Type Strains, Phase IV (KMG-IV): sequencing the most valuable type-strain genomes for metagenomic binning, comparative biology and taxonomic classification.</title>
        <authorList>
            <person name="Goeker M."/>
        </authorList>
    </citation>
    <scope>NUCLEOTIDE SEQUENCE [LARGE SCALE GENOMIC DNA]</scope>
    <source>
        <strain evidence="2 3">DSM 23344</strain>
    </source>
</reference>
<dbReference type="Pfam" id="PF00550">
    <property type="entry name" value="PP-binding"/>
    <property type="match status" value="1"/>
</dbReference>
<sequence length="92" mass="10179">MTTFGEKAVNDNGSGYQTYLAFLCELLQKHNRQQVTIGESTGLVTDLGLSSLEVMELIEQTEDHFDISIPLNILPDVNTVADLAQKIQQLRG</sequence>
<gene>
    <name evidence="2" type="ORF">EV688_105242</name>
</gene>
<organism evidence="2 3">
    <name type="scientific">Chromatocurvus halotolerans</name>
    <dbReference type="NCBI Taxonomy" id="1132028"/>
    <lineage>
        <taxon>Bacteria</taxon>
        <taxon>Pseudomonadati</taxon>
        <taxon>Pseudomonadota</taxon>
        <taxon>Gammaproteobacteria</taxon>
        <taxon>Cellvibrionales</taxon>
        <taxon>Halieaceae</taxon>
        <taxon>Chromatocurvus</taxon>
    </lineage>
</organism>
<accession>A0A4R2KY31</accession>
<dbReference type="RefSeq" id="WP_205686507.1">
    <property type="nucleotide sequence ID" value="NZ_QQSW01000003.1"/>
</dbReference>
<dbReference type="AlphaFoldDB" id="A0A4R2KY31"/>
<keyword evidence="3" id="KW-1185">Reference proteome</keyword>
<comment type="caution">
    <text evidence="2">The sequence shown here is derived from an EMBL/GenBank/DDBJ whole genome shotgun (WGS) entry which is preliminary data.</text>
</comment>
<protein>
    <submittedName>
        <fullName evidence="2">Acyl carrier protein</fullName>
    </submittedName>
</protein>
<evidence type="ECO:0000259" key="1">
    <source>
        <dbReference type="PROSITE" id="PS50075"/>
    </source>
</evidence>
<evidence type="ECO:0000313" key="2">
    <source>
        <dbReference type="EMBL" id="TCO76279.1"/>
    </source>
</evidence>
<evidence type="ECO:0000313" key="3">
    <source>
        <dbReference type="Proteomes" id="UP000294980"/>
    </source>
</evidence>
<feature type="domain" description="Carrier" evidence="1">
    <location>
        <begin position="13"/>
        <end position="91"/>
    </location>
</feature>
<dbReference type="EMBL" id="SLWX01000005">
    <property type="protein sequence ID" value="TCO76279.1"/>
    <property type="molecule type" value="Genomic_DNA"/>
</dbReference>
<proteinExistence type="predicted"/>
<dbReference type="PROSITE" id="PS50075">
    <property type="entry name" value="CARRIER"/>
    <property type="match status" value="1"/>
</dbReference>
<dbReference type="Proteomes" id="UP000294980">
    <property type="component" value="Unassembled WGS sequence"/>
</dbReference>
<name>A0A4R2KY31_9GAMM</name>